<name>A0A4Z1PH50_9PEZI</name>
<keyword evidence="3" id="KW-1185">Reference proteome</keyword>
<evidence type="ECO:0000256" key="1">
    <source>
        <dbReference type="SAM" id="MobiDB-lite"/>
    </source>
</evidence>
<dbReference type="Proteomes" id="UP000298493">
    <property type="component" value="Unassembled WGS sequence"/>
</dbReference>
<evidence type="ECO:0000313" key="3">
    <source>
        <dbReference type="Proteomes" id="UP000298493"/>
    </source>
</evidence>
<proteinExistence type="predicted"/>
<dbReference type="EMBL" id="SNSC02000010">
    <property type="protein sequence ID" value="TID20964.1"/>
    <property type="molecule type" value="Genomic_DNA"/>
</dbReference>
<reference evidence="2 3" key="1">
    <citation type="submission" date="2019-04" db="EMBL/GenBank/DDBJ databases">
        <title>High contiguity whole genome sequence and gene annotation resource for two Venturia nashicola isolates.</title>
        <authorList>
            <person name="Prokchorchik M."/>
            <person name="Won K."/>
            <person name="Lee Y."/>
            <person name="Choi E.D."/>
            <person name="Segonzac C."/>
            <person name="Sohn K.H."/>
        </authorList>
    </citation>
    <scope>NUCLEOTIDE SEQUENCE [LARGE SCALE GENOMIC DNA]</scope>
    <source>
        <strain evidence="2 3">PRI2</strain>
    </source>
</reference>
<feature type="compositionally biased region" description="Polar residues" evidence="1">
    <location>
        <begin position="26"/>
        <end position="36"/>
    </location>
</feature>
<accession>A0A4Z1PH50</accession>
<gene>
    <name evidence="2" type="ORF">E6O75_ATG05729</name>
</gene>
<comment type="caution">
    <text evidence="2">The sequence shown here is derived from an EMBL/GenBank/DDBJ whole genome shotgun (WGS) entry which is preliminary data.</text>
</comment>
<protein>
    <submittedName>
        <fullName evidence="2">Uncharacterized protein</fullName>
    </submittedName>
</protein>
<organism evidence="2 3">
    <name type="scientific">Venturia nashicola</name>
    <dbReference type="NCBI Taxonomy" id="86259"/>
    <lineage>
        <taxon>Eukaryota</taxon>
        <taxon>Fungi</taxon>
        <taxon>Dikarya</taxon>
        <taxon>Ascomycota</taxon>
        <taxon>Pezizomycotina</taxon>
        <taxon>Dothideomycetes</taxon>
        <taxon>Pleosporomycetidae</taxon>
        <taxon>Venturiales</taxon>
        <taxon>Venturiaceae</taxon>
        <taxon>Venturia</taxon>
    </lineage>
</organism>
<sequence length="153" mass="17799">MTSRKRKRDSECNPSAPNKRPKRMSQAKNLPTQTPATIKQPTNFLTLPRELRQQILYLSRPIILYVEDLEIKPMYRHIVAYYNEEARSAEIERIDDRVVELGSVDATGVIGVAGVIEEDLEYVLRKWEEDLERLVEESEKGRRYLLSRGIVGR</sequence>
<feature type="region of interest" description="Disordered" evidence="1">
    <location>
        <begin position="1"/>
        <end position="36"/>
    </location>
</feature>
<dbReference type="AlphaFoldDB" id="A0A4Z1PH50"/>
<evidence type="ECO:0000313" key="2">
    <source>
        <dbReference type="EMBL" id="TID20964.1"/>
    </source>
</evidence>